<keyword evidence="2" id="KW-1185">Reference proteome</keyword>
<reference evidence="1 2" key="1">
    <citation type="submission" date="2021-07" db="EMBL/GenBank/DDBJ databases">
        <authorList>
            <person name="Palmer J.M."/>
        </authorList>
    </citation>
    <scope>NUCLEOTIDE SEQUENCE [LARGE SCALE GENOMIC DNA]</scope>
    <source>
        <strain evidence="1 2">AT_MEX2019</strain>
        <tissue evidence="1">Muscle</tissue>
    </source>
</reference>
<dbReference type="Proteomes" id="UP001345963">
    <property type="component" value="Unassembled WGS sequence"/>
</dbReference>
<name>A0ABU7ABS2_9TELE</name>
<gene>
    <name evidence="1" type="ORF">ATANTOWER_027839</name>
</gene>
<protein>
    <submittedName>
        <fullName evidence="1">Uncharacterized protein</fullName>
    </submittedName>
</protein>
<evidence type="ECO:0000313" key="1">
    <source>
        <dbReference type="EMBL" id="MED6235504.1"/>
    </source>
</evidence>
<dbReference type="EMBL" id="JAHUTI010010523">
    <property type="protein sequence ID" value="MED6235504.1"/>
    <property type="molecule type" value="Genomic_DNA"/>
</dbReference>
<accession>A0ABU7ABS2</accession>
<proteinExistence type="predicted"/>
<sequence>MKFIKGVSRQPEGGLTLYTTITPSASLPSEGASYRLIRWSFPSSLSIRRLPEEESRQTVLLRARRCPVCAFFPPLRLNMVEMSDMVCLLVPLLMFAGSTFQADDKSVRDAEKSGNFMEDEQWLSTISQYSRKIKHWNRFRDSVTLSLVLLEVSSC</sequence>
<organism evidence="1 2">
    <name type="scientific">Ataeniobius toweri</name>
    <dbReference type="NCBI Taxonomy" id="208326"/>
    <lineage>
        <taxon>Eukaryota</taxon>
        <taxon>Metazoa</taxon>
        <taxon>Chordata</taxon>
        <taxon>Craniata</taxon>
        <taxon>Vertebrata</taxon>
        <taxon>Euteleostomi</taxon>
        <taxon>Actinopterygii</taxon>
        <taxon>Neopterygii</taxon>
        <taxon>Teleostei</taxon>
        <taxon>Neoteleostei</taxon>
        <taxon>Acanthomorphata</taxon>
        <taxon>Ovalentaria</taxon>
        <taxon>Atherinomorphae</taxon>
        <taxon>Cyprinodontiformes</taxon>
        <taxon>Goodeidae</taxon>
        <taxon>Ataeniobius</taxon>
    </lineage>
</organism>
<evidence type="ECO:0000313" key="2">
    <source>
        <dbReference type="Proteomes" id="UP001345963"/>
    </source>
</evidence>
<comment type="caution">
    <text evidence="1">The sequence shown here is derived from an EMBL/GenBank/DDBJ whole genome shotgun (WGS) entry which is preliminary data.</text>
</comment>